<dbReference type="GO" id="GO:0070012">
    <property type="term" value="F:oligopeptidase activity"/>
    <property type="evidence" value="ECO:0007669"/>
    <property type="project" value="TreeGrafter"/>
</dbReference>
<dbReference type="OrthoDB" id="5872144at2759"/>
<dbReference type="GO" id="GO:0005829">
    <property type="term" value="C:cytosol"/>
    <property type="evidence" value="ECO:0007669"/>
    <property type="project" value="TreeGrafter"/>
</dbReference>
<proteinExistence type="predicted"/>
<dbReference type="InterPro" id="IPR029058">
    <property type="entry name" value="AB_hydrolase_fold"/>
</dbReference>
<dbReference type="Gene3D" id="3.40.50.1820">
    <property type="entry name" value="alpha/beta hydrolase"/>
    <property type="match status" value="1"/>
</dbReference>
<accession>A0A3P6R8A6</accession>
<gene>
    <name evidence="2" type="ORF">CGOC_LOCUS2179</name>
</gene>
<dbReference type="SUPFAM" id="SSF50993">
    <property type="entry name" value="Peptidase/esterase 'gauge' domain"/>
    <property type="match status" value="1"/>
</dbReference>
<dbReference type="AlphaFoldDB" id="A0A3P6R8A6"/>
<name>A0A3P6R8A6_CYLGO</name>
<feature type="domain" description="Peptidase S9A N-terminal" evidence="1">
    <location>
        <begin position="4"/>
        <end position="177"/>
    </location>
</feature>
<dbReference type="Pfam" id="PF02897">
    <property type="entry name" value="Peptidase_S9_N"/>
    <property type="match status" value="1"/>
</dbReference>
<evidence type="ECO:0000313" key="3">
    <source>
        <dbReference type="Proteomes" id="UP000271889"/>
    </source>
</evidence>
<dbReference type="EMBL" id="UYRV01004712">
    <property type="protein sequence ID" value="VDK51843.1"/>
    <property type="molecule type" value="Genomic_DNA"/>
</dbReference>
<dbReference type="GO" id="GO:0004252">
    <property type="term" value="F:serine-type endopeptidase activity"/>
    <property type="evidence" value="ECO:0007669"/>
    <property type="project" value="InterPro"/>
</dbReference>
<reference evidence="2 3" key="1">
    <citation type="submission" date="2018-11" db="EMBL/GenBank/DDBJ databases">
        <authorList>
            <consortium name="Pathogen Informatics"/>
        </authorList>
    </citation>
    <scope>NUCLEOTIDE SEQUENCE [LARGE SCALE GENOMIC DNA]</scope>
</reference>
<dbReference type="PANTHER" id="PTHR42881">
    <property type="entry name" value="PROLYL ENDOPEPTIDASE"/>
    <property type="match status" value="1"/>
</dbReference>
<dbReference type="PANTHER" id="PTHR42881:SF2">
    <property type="entry name" value="PROLYL ENDOPEPTIDASE"/>
    <property type="match status" value="1"/>
</dbReference>
<evidence type="ECO:0000313" key="2">
    <source>
        <dbReference type="EMBL" id="VDK51843.1"/>
    </source>
</evidence>
<evidence type="ECO:0000259" key="1">
    <source>
        <dbReference type="Pfam" id="PF02897"/>
    </source>
</evidence>
<dbReference type="Gene3D" id="2.130.10.120">
    <property type="entry name" value="Prolyl oligopeptidase, N-terminal domain"/>
    <property type="match status" value="1"/>
</dbReference>
<keyword evidence="3" id="KW-1185">Reference proteome</keyword>
<organism evidence="2 3">
    <name type="scientific">Cylicostephanus goldi</name>
    <name type="common">Nematode worm</name>
    <dbReference type="NCBI Taxonomy" id="71465"/>
    <lineage>
        <taxon>Eukaryota</taxon>
        <taxon>Metazoa</taxon>
        <taxon>Ecdysozoa</taxon>
        <taxon>Nematoda</taxon>
        <taxon>Chromadorea</taxon>
        <taxon>Rhabditida</taxon>
        <taxon>Rhabditina</taxon>
        <taxon>Rhabditomorpha</taxon>
        <taxon>Strongyloidea</taxon>
        <taxon>Strongylidae</taxon>
        <taxon>Cylicostephanus</taxon>
    </lineage>
</organism>
<dbReference type="Proteomes" id="UP000271889">
    <property type="component" value="Unassembled WGS sequence"/>
</dbReference>
<protein>
    <recommendedName>
        <fullName evidence="1">Peptidase S9A N-terminal domain-containing protein</fullName>
    </recommendedName>
</protein>
<dbReference type="InterPro" id="IPR051167">
    <property type="entry name" value="Prolyl_oligopep/macrocyclase"/>
</dbReference>
<dbReference type="InterPro" id="IPR023302">
    <property type="entry name" value="Pept_S9A_N"/>
</dbReference>
<sequence length="267" mass="30089">MFSDATVSTDGKYLIISMDGGAAESNYLYYYELSSFKPALGRIVPKPLFDRLDAKYTYIDNDDDTMIILTNKDAPNFKLIRISLKNRSISDLVPESKRRILDDAVAVAGQLLLVAYIANHVLQVHDLRSGSLLFSLPPRGGTVKEISAKKSSSEVFISFESFIEPKTVYRIDLASRKGKHIPALEEIWRSQFNGLDKDDFMVQQVFYRSKDSTRVPMYIISEKNLTRNGNMPVLLRGYGGKKLELSNHILLYIVSVSKVAHGAGRRK</sequence>